<comment type="caution">
    <text evidence="2">The sequence shown here is derived from an EMBL/GenBank/DDBJ whole genome shotgun (WGS) entry which is preliminary data.</text>
</comment>
<gene>
    <name evidence="2" type="ORF">O4220_06105</name>
</gene>
<feature type="domain" description="Glycosyltransferase 2-like" evidence="1">
    <location>
        <begin position="7"/>
        <end position="162"/>
    </location>
</feature>
<name>A0ABT4MEC4_9NOCA</name>
<dbReference type="InterPro" id="IPR001173">
    <property type="entry name" value="Glyco_trans_2-like"/>
</dbReference>
<reference evidence="2" key="1">
    <citation type="submission" date="2022-12" db="EMBL/GenBank/DDBJ databases">
        <authorList>
            <person name="Krivoruchko A.V."/>
            <person name="Elkin A."/>
        </authorList>
    </citation>
    <scope>NUCLEOTIDE SEQUENCE</scope>
    <source>
        <strain evidence="2">IEGM 1391</strain>
    </source>
</reference>
<organism evidence="2 3">
    <name type="scientific">Rhodococcus ruber</name>
    <dbReference type="NCBI Taxonomy" id="1830"/>
    <lineage>
        <taxon>Bacteria</taxon>
        <taxon>Bacillati</taxon>
        <taxon>Actinomycetota</taxon>
        <taxon>Actinomycetes</taxon>
        <taxon>Mycobacteriales</taxon>
        <taxon>Nocardiaceae</taxon>
        <taxon>Rhodococcus</taxon>
    </lineage>
</organism>
<dbReference type="EMBL" id="JAPWIJ010000002">
    <property type="protein sequence ID" value="MCZ4518086.1"/>
    <property type="molecule type" value="Genomic_DNA"/>
</dbReference>
<dbReference type="PANTHER" id="PTHR43685:SF2">
    <property type="entry name" value="GLYCOSYLTRANSFERASE 2-LIKE DOMAIN-CONTAINING PROTEIN"/>
    <property type="match status" value="1"/>
</dbReference>
<proteinExistence type="predicted"/>
<keyword evidence="3" id="KW-1185">Reference proteome</keyword>
<protein>
    <submittedName>
        <fullName evidence="2">Glycosyltransferase family 2 protein</fullName>
    </submittedName>
</protein>
<dbReference type="CDD" id="cd00761">
    <property type="entry name" value="Glyco_tranf_GTA_type"/>
    <property type="match status" value="1"/>
</dbReference>
<sequence length="304" mass="32833">MTGPTVSVVIPTVGRASVAAAVRSALAQTHEIFEVIVVVDADVEPVVPADDRVTVVRTPGRVGSSRSRQLGIDASSGDVIGLLDDDDEWLPSKVAVQLASVPAGEELWIASCRYRAISDGSSTEWPVRLIGARQPVGEYLFRFHSLRFGGASAQTSTLLFPRRIAEQMPMTLPFGSVHDDPAWLIEVRRKFPDVPILQSGDVLVNYNMTSNSLSRSARDESAAYIRWGMDYLADSDGRTRADYFLTSPLTSAVAGHSLGGVVRSWRAGLASGRPSKWALGYAVLSTGRVLANKLATVATRPRKR</sequence>
<dbReference type="RefSeq" id="WP_269602778.1">
    <property type="nucleotide sequence ID" value="NZ_JAPWIJ010000002.1"/>
</dbReference>
<dbReference type="Gene3D" id="3.90.550.10">
    <property type="entry name" value="Spore Coat Polysaccharide Biosynthesis Protein SpsA, Chain A"/>
    <property type="match status" value="1"/>
</dbReference>
<dbReference type="Proteomes" id="UP001081071">
    <property type="component" value="Unassembled WGS sequence"/>
</dbReference>
<dbReference type="PANTHER" id="PTHR43685">
    <property type="entry name" value="GLYCOSYLTRANSFERASE"/>
    <property type="match status" value="1"/>
</dbReference>
<dbReference type="Pfam" id="PF00535">
    <property type="entry name" value="Glycos_transf_2"/>
    <property type="match status" value="1"/>
</dbReference>
<evidence type="ECO:0000313" key="2">
    <source>
        <dbReference type="EMBL" id="MCZ4518086.1"/>
    </source>
</evidence>
<dbReference type="InterPro" id="IPR050834">
    <property type="entry name" value="Glycosyltransf_2"/>
</dbReference>
<dbReference type="InterPro" id="IPR029044">
    <property type="entry name" value="Nucleotide-diphossugar_trans"/>
</dbReference>
<dbReference type="SUPFAM" id="SSF53448">
    <property type="entry name" value="Nucleotide-diphospho-sugar transferases"/>
    <property type="match status" value="1"/>
</dbReference>
<evidence type="ECO:0000259" key="1">
    <source>
        <dbReference type="Pfam" id="PF00535"/>
    </source>
</evidence>
<evidence type="ECO:0000313" key="3">
    <source>
        <dbReference type="Proteomes" id="UP001081071"/>
    </source>
</evidence>
<accession>A0ABT4MEC4</accession>